<accession>A0AAE0K261</accession>
<dbReference type="EMBL" id="JAULSW010000010">
    <property type="protein sequence ID" value="KAK3368678.1"/>
    <property type="molecule type" value="Genomic_DNA"/>
</dbReference>
<reference evidence="1" key="1">
    <citation type="journal article" date="2023" name="Mol. Phylogenet. Evol.">
        <title>Genome-scale phylogeny and comparative genomics of the fungal order Sordariales.</title>
        <authorList>
            <person name="Hensen N."/>
            <person name="Bonometti L."/>
            <person name="Westerberg I."/>
            <person name="Brannstrom I.O."/>
            <person name="Guillou S."/>
            <person name="Cros-Aarteil S."/>
            <person name="Calhoun S."/>
            <person name="Haridas S."/>
            <person name="Kuo A."/>
            <person name="Mondo S."/>
            <person name="Pangilinan J."/>
            <person name="Riley R."/>
            <person name="LaButti K."/>
            <person name="Andreopoulos B."/>
            <person name="Lipzen A."/>
            <person name="Chen C."/>
            <person name="Yan M."/>
            <person name="Daum C."/>
            <person name="Ng V."/>
            <person name="Clum A."/>
            <person name="Steindorff A."/>
            <person name="Ohm R.A."/>
            <person name="Martin F."/>
            <person name="Silar P."/>
            <person name="Natvig D.O."/>
            <person name="Lalanne C."/>
            <person name="Gautier V."/>
            <person name="Ament-Velasquez S.L."/>
            <person name="Kruys A."/>
            <person name="Hutchinson M.I."/>
            <person name="Powell A.J."/>
            <person name="Barry K."/>
            <person name="Miller A.N."/>
            <person name="Grigoriev I.V."/>
            <person name="Debuchy R."/>
            <person name="Gladieux P."/>
            <person name="Hiltunen Thoren M."/>
            <person name="Johannesson H."/>
        </authorList>
    </citation>
    <scope>NUCLEOTIDE SEQUENCE</scope>
    <source>
        <strain evidence="1">CBS 232.78</strain>
    </source>
</reference>
<reference evidence="1" key="2">
    <citation type="submission" date="2023-06" db="EMBL/GenBank/DDBJ databases">
        <authorList>
            <consortium name="Lawrence Berkeley National Laboratory"/>
            <person name="Haridas S."/>
            <person name="Hensen N."/>
            <person name="Bonometti L."/>
            <person name="Westerberg I."/>
            <person name="Brannstrom I.O."/>
            <person name="Guillou S."/>
            <person name="Cros-Aarteil S."/>
            <person name="Calhoun S."/>
            <person name="Kuo A."/>
            <person name="Mondo S."/>
            <person name="Pangilinan J."/>
            <person name="Riley R."/>
            <person name="LaButti K."/>
            <person name="Andreopoulos B."/>
            <person name="Lipzen A."/>
            <person name="Chen C."/>
            <person name="Yanf M."/>
            <person name="Daum C."/>
            <person name="Ng V."/>
            <person name="Clum A."/>
            <person name="Steindorff A."/>
            <person name="Ohm R."/>
            <person name="Martin F."/>
            <person name="Silar P."/>
            <person name="Natvig D."/>
            <person name="Lalanne C."/>
            <person name="Gautier V."/>
            <person name="Ament-velasquez S.L."/>
            <person name="Kruys A."/>
            <person name="Hutchinson M.I."/>
            <person name="Powell A.J."/>
            <person name="Barry K."/>
            <person name="Miller A.N."/>
            <person name="Grigoriev I.V."/>
            <person name="Debuchy R."/>
            <person name="Gladieux P."/>
            <person name="Thoren M.H."/>
            <person name="Johannesson H."/>
        </authorList>
    </citation>
    <scope>NUCLEOTIDE SEQUENCE</scope>
    <source>
        <strain evidence="1">CBS 232.78</strain>
    </source>
</reference>
<name>A0AAE0K261_9PEZI</name>
<evidence type="ECO:0000313" key="1">
    <source>
        <dbReference type="EMBL" id="KAK3368678.1"/>
    </source>
</evidence>
<proteinExistence type="predicted"/>
<comment type="caution">
    <text evidence="1">The sequence shown here is derived from an EMBL/GenBank/DDBJ whole genome shotgun (WGS) entry which is preliminary data.</text>
</comment>
<sequence length="289" mass="33390">MSPKLHPSISREDGQSSWCTLISWFTLKTMTKPSDQWYAFSAIAERYSEGFERPIVAGFWKDRIVEDLAAWVRTEPQQYCQSSAPSWTWLGVNWSCDDRRSGIKLDRTTFYGLQEPRTTLDSIINETGEIRHIKLKMTGHILSTQSVLHLVGFYRATSEPPRLSTFQRGFVILDHRSSRRYACSCVIARPGRFHHKEDGKMYSMVSASALTQRSMSALLVGPAIPRSWSETLWHFVVIQPTSERPPGQGELVWYRRVGIFNITEIDMSTIFKRLKRELQTKKKETFIFA</sequence>
<dbReference type="PANTHER" id="PTHR33112">
    <property type="entry name" value="DOMAIN PROTEIN, PUTATIVE-RELATED"/>
    <property type="match status" value="1"/>
</dbReference>
<gene>
    <name evidence="1" type="ORF">B0H63DRAFT_79878</name>
</gene>
<organism evidence="1 2">
    <name type="scientific">Podospora didyma</name>
    <dbReference type="NCBI Taxonomy" id="330526"/>
    <lineage>
        <taxon>Eukaryota</taxon>
        <taxon>Fungi</taxon>
        <taxon>Dikarya</taxon>
        <taxon>Ascomycota</taxon>
        <taxon>Pezizomycotina</taxon>
        <taxon>Sordariomycetes</taxon>
        <taxon>Sordariomycetidae</taxon>
        <taxon>Sordariales</taxon>
        <taxon>Podosporaceae</taxon>
        <taxon>Podospora</taxon>
    </lineage>
</organism>
<dbReference type="PANTHER" id="PTHR33112:SF16">
    <property type="entry name" value="HETEROKARYON INCOMPATIBILITY DOMAIN-CONTAINING PROTEIN"/>
    <property type="match status" value="1"/>
</dbReference>
<evidence type="ECO:0000313" key="2">
    <source>
        <dbReference type="Proteomes" id="UP001285441"/>
    </source>
</evidence>
<protein>
    <submittedName>
        <fullName evidence="1">Uncharacterized protein</fullName>
    </submittedName>
</protein>
<keyword evidence="2" id="KW-1185">Reference proteome</keyword>
<dbReference type="AlphaFoldDB" id="A0AAE0K261"/>
<dbReference type="Proteomes" id="UP001285441">
    <property type="component" value="Unassembled WGS sequence"/>
</dbReference>